<reference evidence="3" key="3">
    <citation type="submission" date="2016-03" db="UniProtKB">
        <authorList>
            <consortium name="EnsemblProtists"/>
        </authorList>
    </citation>
    <scope>IDENTIFICATION</scope>
</reference>
<protein>
    <submittedName>
        <fullName evidence="2 3">Uncharacterized protein</fullName>
    </submittedName>
</protein>
<feature type="compositionally biased region" description="Polar residues" evidence="1">
    <location>
        <begin position="25"/>
        <end position="40"/>
    </location>
</feature>
<feature type="compositionally biased region" description="Polar residues" evidence="1">
    <location>
        <begin position="76"/>
        <end position="88"/>
    </location>
</feature>
<gene>
    <name evidence="2" type="ORF">GUITHDRAFT_147777</name>
</gene>
<dbReference type="EnsemblProtists" id="EKX33654">
    <property type="protein sequence ID" value="EKX33654"/>
    <property type="gene ID" value="GUITHDRAFT_147777"/>
</dbReference>
<feature type="compositionally biased region" description="Basic and acidic residues" evidence="1">
    <location>
        <begin position="89"/>
        <end position="109"/>
    </location>
</feature>
<proteinExistence type="predicted"/>
<keyword evidence="4" id="KW-1185">Reference proteome</keyword>
<dbReference type="KEGG" id="gtt:GUITHDRAFT_147777"/>
<dbReference type="AlphaFoldDB" id="L1ICJ8"/>
<dbReference type="GeneID" id="17290396"/>
<evidence type="ECO:0000256" key="1">
    <source>
        <dbReference type="SAM" id="MobiDB-lite"/>
    </source>
</evidence>
<feature type="region of interest" description="Disordered" evidence="1">
    <location>
        <begin position="68"/>
        <end position="119"/>
    </location>
</feature>
<dbReference type="Proteomes" id="UP000011087">
    <property type="component" value="Unassembled WGS sequence"/>
</dbReference>
<evidence type="ECO:0000313" key="4">
    <source>
        <dbReference type="Proteomes" id="UP000011087"/>
    </source>
</evidence>
<feature type="region of interest" description="Disordered" evidence="1">
    <location>
        <begin position="21"/>
        <end position="41"/>
    </location>
</feature>
<dbReference type="RefSeq" id="XP_005820634.1">
    <property type="nucleotide sequence ID" value="XM_005820577.1"/>
</dbReference>
<dbReference type="PaxDb" id="55529-EKX33654"/>
<reference evidence="2 4" key="1">
    <citation type="journal article" date="2012" name="Nature">
        <title>Algal genomes reveal evolutionary mosaicism and the fate of nucleomorphs.</title>
        <authorList>
            <consortium name="DOE Joint Genome Institute"/>
            <person name="Curtis B.A."/>
            <person name="Tanifuji G."/>
            <person name="Burki F."/>
            <person name="Gruber A."/>
            <person name="Irimia M."/>
            <person name="Maruyama S."/>
            <person name="Arias M.C."/>
            <person name="Ball S.G."/>
            <person name="Gile G.H."/>
            <person name="Hirakawa Y."/>
            <person name="Hopkins J.F."/>
            <person name="Kuo A."/>
            <person name="Rensing S.A."/>
            <person name="Schmutz J."/>
            <person name="Symeonidi A."/>
            <person name="Elias M."/>
            <person name="Eveleigh R.J."/>
            <person name="Herman E.K."/>
            <person name="Klute M.J."/>
            <person name="Nakayama T."/>
            <person name="Obornik M."/>
            <person name="Reyes-Prieto A."/>
            <person name="Armbrust E.V."/>
            <person name="Aves S.J."/>
            <person name="Beiko R.G."/>
            <person name="Coutinho P."/>
            <person name="Dacks J.B."/>
            <person name="Durnford D.G."/>
            <person name="Fast N.M."/>
            <person name="Green B.R."/>
            <person name="Grisdale C.J."/>
            <person name="Hempel F."/>
            <person name="Henrissat B."/>
            <person name="Hoppner M.P."/>
            <person name="Ishida K."/>
            <person name="Kim E."/>
            <person name="Koreny L."/>
            <person name="Kroth P.G."/>
            <person name="Liu Y."/>
            <person name="Malik S.B."/>
            <person name="Maier U.G."/>
            <person name="McRose D."/>
            <person name="Mock T."/>
            <person name="Neilson J.A."/>
            <person name="Onodera N.T."/>
            <person name="Poole A.M."/>
            <person name="Pritham E.J."/>
            <person name="Richards T.A."/>
            <person name="Rocap G."/>
            <person name="Roy S.W."/>
            <person name="Sarai C."/>
            <person name="Schaack S."/>
            <person name="Shirato S."/>
            <person name="Slamovits C.H."/>
            <person name="Spencer D.F."/>
            <person name="Suzuki S."/>
            <person name="Worden A.Z."/>
            <person name="Zauner S."/>
            <person name="Barry K."/>
            <person name="Bell C."/>
            <person name="Bharti A.K."/>
            <person name="Crow J.A."/>
            <person name="Grimwood J."/>
            <person name="Kramer R."/>
            <person name="Lindquist E."/>
            <person name="Lucas S."/>
            <person name="Salamov A."/>
            <person name="McFadden G.I."/>
            <person name="Lane C.E."/>
            <person name="Keeling P.J."/>
            <person name="Gray M.W."/>
            <person name="Grigoriev I.V."/>
            <person name="Archibald J.M."/>
        </authorList>
    </citation>
    <scope>NUCLEOTIDE SEQUENCE</scope>
    <source>
        <strain evidence="2 4">CCMP2712</strain>
    </source>
</reference>
<organism evidence="2">
    <name type="scientific">Guillardia theta (strain CCMP2712)</name>
    <name type="common">Cryptophyte</name>
    <dbReference type="NCBI Taxonomy" id="905079"/>
    <lineage>
        <taxon>Eukaryota</taxon>
        <taxon>Cryptophyceae</taxon>
        <taxon>Pyrenomonadales</taxon>
        <taxon>Geminigeraceae</taxon>
        <taxon>Guillardia</taxon>
    </lineage>
</organism>
<reference evidence="4" key="2">
    <citation type="submission" date="2012-11" db="EMBL/GenBank/DDBJ databases">
        <authorList>
            <person name="Kuo A."/>
            <person name="Curtis B.A."/>
            <person name="Tanifuji G."/>
            <person name="Burki F."/>
            <person name="Gruber A."/>
            <person name="Irimia M."/>
            <person name="Maruyama S."/>
            <person name="Arias M.C."/>
            <person name="Ball S.G."/>
            <person name="Gile G.H."/>
            <person name="Hirakawa Y."/>
            <person name="Hopkins J.F."/>
            <person name="Rensing S.A."/>
            <person name="Schmutz J."/>
            <person name="Symeonidi A."/>
            <person name="Elias M."/>
            <person name="Eveleigh R.J."/>
            <person name="Herman E.K."/>
            <person name="Klute M.J."/>
            <person name="Nakayama T."/>
            <person name="Obornik M."/>
            <person name="Reyes-Prieto A."/>
            <person name="Armbrust E.V."/>
            <person name="Aves S.J."/>
            <person name="Beiko R.G."/>
            <person name="Coutinho P."/>
            <person name="Dacks J.B."/>
            <person name="Durnford D.G."/>
            <person name="Fast N.M."/>
            <person name="Green B.R."/>
            <person name="Grisdale C."/>
            <person name="Hempe F."/>
            <person name="Henrissat B."/>
            <person name="Hoppner M.P."/>
            <person name="Ishida K.-I."/>
            <person name="Kim E."/>
            <person name="Koreny L."/>
            <person name="Kroth P.G."/>
            <person name="Liu Y."/>
            <person name="Malik S.-B."/>
            <person name="Maier U.G."/>
            <person name="McRose D."/>
            <person name="Mock T."/>
            <person name="Neilson J.A."/>
            <person name="Onodera N.T."/>
            <person name="Poole A.M."/>
            <person name="Pritham E.J."/>
            <person name="Richards T.A."/>
            <person name="Rocap G."/>
            <person name="Roy S.W."/>
            <person name="Sarai C."/>
            <person name="Schaack S."/>
            <person name="Shirato S."/>
            <person name="Slamovits C.H."/>
            <person name="Spencer D.F."/>
            <person name="Suzuki S."/>
            <person name="Worden A.Z."/>
            <person name="Zauner S."/>
            <person name="Barry K."/>
            <person name="Bell C."/>
            <person name="Bharti A.K."/>
            <person name="Crow J.A."/>
            <person name="Grimwood J."/>
            <person name="Kramer R."/>
            <person name="Lindquist E."/>
            <person name="Lucas S."/>
            <person name="Salamov A."/>
            <person name="McFadden G.I."/>
            <person name="Lane C.E."/>
            <person name="Keeling P.J."/>
            <person name="Gray M.W."/>
            <person name="Grigoriev I.V."/>
            <person name="Archibald J.M."/>
        </authorList>
    </citation>
    <scope>NUCLEOTIDE SEQUENCE</scope>
    <source>
        <strain evidence="4">CCMP2712</strain>
    </source>
</reference>
<dbReference type="EMBL" id="JH993134">
    <property type="protein sequence ID" value="EKX33654.1"/>
    <property type="molecule type" value="Genomic_DNA"/>
</dbReference>
<name>L1ICJ8_GUITC</name>
<accession>L1ICJ8</accession>
<evidence type="ECO:0000313" key="2">
    <source>
        <dbReference type="EMBL" id="EKX33654.1"/>
    </source>
</evidence>
<sequence length="119" mass="13486">MDREWRRKWTLRPELRAFLEEESVPASSFSTNLSHSQLSAEQIEKERIVISSDDENSKPCKKKCTKASAKSIKTSVNNAKANTKNLSPSKEKEVSNEKVTKAADNKLSSDDGEEWEELN</sequence>
<evidence type="ECO:0000313" key="3">
    <source>
        <dbReference type="EnsemblProtists" id="EKX33654"/>
    </source>
</evidence>
<dbReference type="HOGENOM" id="CLU_2065943_0_0_1"/>
<feature type="compositionally biased region" description="Acidic residues" evidence="1">
    <location>
        <begin position="110"/>
        <end position="119"/>
    </location>
</feature>